<dbReference type="Proteomes" id="UP000246278">
    <property type="component" value="Unassembled WGS sequence"/>
</dbReference>
<dbReference type="RefSeq" id="WP_110022597.1">
    <property type="nucleotide sequence ID" value="NZ_PDNZ01000002.1"/>
</dbReference>
<dbReference type="SUPFAM" id="SSF54862">
    <property type="entry name" value="4Fe-4S ferredoxins"/>
    <property type="match status" value="1"/>
</dbReference>
<keyword evidence="1" id="KW-0004">4Fe-4S</keyword>
<sequence length="188" mass="20862">MADKKNYGMVIDTRVCVACSACVYACKSENSIPEGYCRDWVVQETNGTYPRLSMENRSERCQHCAKAPCVIYCPTGASHYAEDGTVQINRSRCTGCKACLAACPYDARYVHPEGFADKCSLCKHRIDKGLETACVSVCPTTSLNLVDLNNHEEEALKMMNGKEVYRQKEHAGTKPSLYWISARNKPGA</sequence>
<dbReference type="PANTHER" id="PTHR43177:SF3">
    <property type="entry name" value="PROTEIN NRFC HOMOLOG"/>
    <property type="match status" value="1"/>
</dbReference>
<evidence type="ECO:0000313" key="7">
    <source>
        <dbReference type="Proteomes" id="UP000246278"/>
    </source>
</evidence>
<dbReference type="Gene3D" id="3.30.70.20">
    <property type="match status" value="2"/>
</dbReference>
<dbReference type="EMBL" id="PDNZ01000002">
    <property type="protein sequence ID" value="PWW82882.1"/>
    <property type="molecule type" value="Genomic_DNA"/>
</dbReference>
<dbReference type="PROSITE" id="PS00198">
    <property type="entry name" value="4FE4S_FER_1"/>
    <property type="match status" value="1"/>
</dbReference>
<dbReference type="InterPro" id="IPR017896">
    <property type="entry name" value="4Fe4S_Fe-S-bd"/>
</dbReference>
<keyword evidence="4" id="KW-0411">Iron-sulfur</keyword>
<evidence type="ECO:0000313" key="6">
    <source>
        <dbReference type="EMBL" id="PWW82882.1"/>
    </source>
</evidence>
<dbReference type="GO" id="GO:0046872">
    <property type="term" value="F:metal ion binding"/>
    <property type="evidence" value="ECO:0007669"/>
    <property type="project" value="UniProtKB-KW"/>
</dbReference>
<dbReference type="InterPro" id="IPR050954">
    <property type="entry name" value="ET_IronSulfur_Cluster-Binding"/>
</dbReference>
<keyword evidence="3" id="KW-0408">Iron</keyword>
<dbReference type="AlphaFoldDB" id="A0A317T893"/>
<dbReference type="OrthoDB" id="9779457at2"/>
<gene>
    <name evidence="6" type="ORF">CR164_03860</name>
</gene>
<keyword evidence="2" id="KW-0479">Metal-binding</keyword>
<name>A0A317T893_9CHLB</name>
<comment type="caution">
    <text evidence="6">The sequence shown here is derived from an EMBL/GenBank/DDBJ whole genome shotgun (WGS) entry which is preliminary data.</text>
</comment>
<reference evidence="7" key="1">
    <citation type="submission" date="2017-10" db="EMBL/GenBank/DDBJ databases">
        <authorList>
            <person name="Gaisin V.A."/>
            <person name="Rysina M.S."/>
            <person name="Grouzdev D.S."/>
        </authorList>
    </citation>
    <scope>NUCLEOTIDE SEQUENCE [LARGE SCALE GENOMIC DNA]</scope>
    <source>
        <strain evidence="7">V1</strain>
    </source>
</reference>
<dbReference type="PANTHER" id="PTHR43177">
    <property type="entry name" value="PROTEIN NRFC"/>
    <property type="match status" value="1"/>
</dbReference>
<dbReference type="CDD" id="cd10551">
    <property type="entry name" value="PsrB"/>
    <property type="match status" value="1"/>
</dbReference>
<feature type="domain" description="4Fe-4S ferredoxin-type" evidence="5">
    <location>
        <begin position="84"/>
        <end position="113"/>
    </location>
</feature>
<evidence type="ECO:0000256" key="3">
    <source>
        <dbReference type="ARBA" id="ARBA00023004"/>
    </source>
</evidence>
<accession>A0A317T893</accession>
<organism evidence="6 7">
    <name type="scientific">Prosthecochloris marina</name>
    <dbReference type="NCBI Taxonomy" id="2017681"/>
    <lineage>
        <taxon>Bacteria</taxon>
        <taxon>Pseudomonadati</taxon>
        <taxon>Chlorobiota</taxon>
        <taxon>Chlorobiia</taxon>
        <taxon>Chlorobiales</taxon>
        <taxon>Chlorobiaceae</taxon>
        <taxon>Prosthecochloris</taxon>
    </lineage>
</organism>
<protein>
    <submittedName>
        <fullName evidence="6">Tetrathionate reductase</fullName>
    </submittedName>
</protein>
<proteinExistence type="predicted"/>
<dbReference type="GO" id="GO:0051539">
    <property type="term" value="F:4 iron, 4 sulfur cluster binding"/>
    <property type="evidence" value="ECO:0007669"/>
    <property type="project" value="UniProtKB-KW"/>
</dbReference>
<evidence type="ECO:0000256" key="2">
    <source>
        <dbReference type="ARBA" id="ARBA00022723"/>
    </source>
</evidence>
<evidence type="ECO:0000259" key="5">
    <source>
        <dbReference type="PROSITE" id="PS51379"/>
    </source>
</evidence>
<dbReference type="InterPro" id="IPR017900">
    <property type="entry name" value="4Fe4S_Fe_S_CS"/>
</dbReference>
<evidence type="ECO:0000256" key="4">
    <source>
        <dbReference type="ARBA" id="ARBA00023014"/>
    </source>
</evidence>
<dbReference type="Pfam" id="PF13247">
    <property type="entry name" value="Fer4_11"/>
    <property type="match status" value="1"/>
</dbReference>
<feature type="domain" description="4Fe-4S ferredoxin-type" evidence="5">
    <location>
        <begin position="7"/>
        <end position="36"/>
    </location>
</feature>
<dbReference type="PROSITE" id="PS51379">
    <property type="entry name" value="4FE4S_FER_2"/>
    <property type="match status" value="3"/>
</dbReference>
<keyword evidence="7" id="KW-1185">Reference proteome</keyword>
<evidence type="ECO:0000256" key="1">
    <source>
        <dbReference type="ARBA" id="ARBA00022485"/>
    </source>
</evidence>
<feature type="domain" description="4Fe-4S ferredoxin-type" evidence="5">
    <location>
        <begin position="50"/>
        <end position="83"/>
    </location>
</feature>